<feature type="region of interest" description="Disordered" evidence="1">
    <location>
        <begin position="71"/>
        <end position="99"/>
    </location>
</feature>
<feature type="compositionally biased region" description="Low complexity" evidence="1">
    <location>
        <begin position="75"/>
        <end position="86"/>
    </location>
</feature>
<feature type="region of interest" description="Disordered" evidence="1">
    <location>
        <begin position="212"/>
        <end position="261"/>
    </location>
</feature>
<gene>
    <name evidence="2" type="ORF">WMSIL1_LOCUS2120</name>
</gene>
<sequence>MGNCCFYIPCRSKFLHYFSRRTGANFMSGDVDTLMDLDYLEEPQLTFRVNNNLFTVPSYLNWVSNKPRPPDMEPIISGESSISSRRGTGKRSSLSRLSENGNMDLATQRLLFNEVDPKGRPPPSASVTNSPTDGGWAAITSVAGQGHKTSTEAVFVSNQAAARRLMTRSCYAAPGGDNTGGDVEDDEIDGPEIARLMRRFWPRDLNFFGGSGNASAGSRSLRDSRSSSTSAANRPTVLNLRGDGNDNRSAPDSFAGDFESPVELDWDHEPGAYAAPHRHSSFRGRGTVKSWYTSPFEDSLLDTSTSMTTNGAVGTSRPRNCRTLPFSVGKESVLMTQSACFSGQMVDSGFADP</sequence>
<evidence type="ECO:0000313" key="2">
    <source>
        <dbReference type="EMBL" id="VUZ41371.1"/>
    </source>
</evidence>
<dbReference type="EMBL" id="CABIJS010000055">
    <property type="protein sequence ID" value="VUZ41371.1"/>
    <property type="molecule type" value="Genomic_DNA"/>
</dbReference>
<reference evidence="2 3" key="1">
    <citation type="submission" date="2019-07" db="EMBL/GenBank/DDBJ databases">
        <authorList>
            <person name="Jastrzebski P J."/>
            <person name="Paukszto L."/>
            <person name="Jastrzebski P J."/>
        </authorList>
    </citation>
    <scope>NUCLEOTIDE SEQUENCE [LARGE SCALE GENOMIC DNA]</scope>
    <source>
        <strain evidence="2 3">WMS-il1</strain>
    </source>
</reference>
<feature type="region of interest" description="Disordered" evidence="1">
    <location>
        <begin position="114"/>
        <end position="133"/>
    </location>
</feature>
<evidence type="ECO:0000256" key="1">
    <source>
        <dbReference type="SAM" id="MobiDB-lite"/>
    </source>
</evidence>
<protein>
    <submittedName>
        <fullName evidence="2">Uncharacterized protein</fullName>
    </submittedName>
</protein>
<accession>A0A564Y2A1</accession>
<dbReference type="Proteomes" id="UP000321570">
    <property type="component" value="Unassembled WGS sequence"/>
</dbReference>
<organism evidence="2 3">
    <name type="scientific">Hymenolepis diminuta</name>
    <name type="common">Rat tapeworm</name>
    <dbReference type="NCBI Taxonomy" id="6216"/>
    <lineage>
        <taxon>Eukaryota</taxon>
        <taxon>Metazoa</taxon>
        <taxon>Spiralia</taxon>
        <taxon>Lophotrochozoa</taxon>
        <taxon>Platyhelminthes</taxon>
        <taxon>Cestoda</taxon>
        <taxon>Eucestoda</taxon>
        <taxon>Cyclophyllidea</taxon>
        <taxon>Hymenolepididae</taxon>
        <taxon>Hymenolepis</taxon>
    </lineage>
</organism>
<proteinExistence type="predicted"/>
<feature type="compositionally biased region" description="Polar residues" evidence="1">
    <location>
        <begin position="90"/>
        <end position="99"/>
    </location>
</feature>
<keyword evidence="3" id="KW-1185">Reference proteome</keyword>
<name>A0A564Y2A1_HYMDI</name>
<evidence type="ECO:0000313" key="3">
    <source>
        <dbReference type="Proteomes" id="UP000321570"/>
    </source>
</evidence>
<dbReference type="AlphaFoldDB" id="A0A564Y2A1"/>